<evidence type="ECO:0000256" key="1">
    <source>
        <dbReference type="ARBA" id="ARBA00004651"/>
    </source>
</evidence>
<dbReference type="Pfam" id="PF07562">
    <property type="entry name" value="NCD3G"/>
    <property type="match status" value="1"/>
</dbReference>
<dbReference type="Gene3D" id="2.10.50.30">
    <property type="entry name" value="GPCR, family 3, nine cysteines domain"/>
    <property type="match status" value="1"/>
</dbReference>
<dbReference type="PRINTS" id="PR01535">
    <property type="entry name" value="VOMERONASL2R"/>
</dbReference>
<evidence type="ECO:0000256" key="8">
    <source>
        <dbReference type="ARBA" id="ARBA00023136"/>
    </source>
</evidence>
<proteinExistence type="inferred from homology"/>
<evidence type="ECO:0000256" key="11">
    <source>
        <dbReference type="ARBA" id="ARBA00023224"/>
    </source>
</evidence>
<feature type="domain" description="G-protein coupled receptors family 3 profile" evidence="14">
    <location>
        <begin position="567"/>
        <end position="831"/>
    </location>
</feature>
<comment type="similarity">
    <text evidence="2">Belongs to the G-protein coupled receptor 3 family.</text>
</comment>
<protein>
    <recommendedName>
        <fullName evidence="14">G-protein coupled receptors family 3 profile domain-containing protein</fullName>
    </recommendedName>
</protein>
<feature type="transmembrane region" description="Helical" evidence="12">
    <location>
        <begin position="761"/>
        <end position="781"/>
    </location>
</feature>
<feature type="transmembrane region" description="Helical" evidence="12">
    <location>
        <begin position="567"/>
        <end position="592"/>
    </location>
</feature>
<dbReference type="SUPFAM" id="SSF53822">
    <property type="entry name" value="Periplasmic binding protein-like I"/>
    <property type="match status" value="1"/>
</dbReference>
<dbReference type="OMA" id="VICWRPL"/>
<keyword evidence="7" id="KW-0297">G-protein coupled receptor</keyword>
<feature type="transmembrane region" description="Helical" evidence="12">
    <location>
        <begin position="604"/>
        <end position="623"/>
    </location>
</feature>
<sequence length="831" mass="93421">MLCLLVFQLFLPCMVCKGDTMQCFMKDPFLVPHEWYQPGGLIVGEMVSLITYGSNRHALALAFAVDEINKDLRILPNVSLGFHILDSYTDARMTYRTTLDLVFKSQSFVPNYKCGTQKHLVALTYGSIAPAEKETIQIHSFYHMAPYEDSQFIGIIRLLQHFEWMWIGVVVDCTNGGEHFVQVLEELLSQNEICSAFTKSIPQLASLDDVDKFSHLLSELYEIFTNSKVSALIMYGESLTISWIRTAQFMHDLRDNSTTSFRKVWIVTAQIDFILKGFQHGWGLQLFQGAISVTIPSKDPPEFRDFLQRVKPNWNQEDGFLKAFWEQAFDCSFADLTSPTTANELCTGEEKLENLPAPQFEMDMTGHSYSIYNAVHAVAHALHTMMSSRSKGRDLMQNKKADLQKLLNKTCKRYLHSFLLSISFNNAAGEAVSFSDKRVLKGGFDIMNLVTFSNFSFKRVKVGRLDPKSPEGKELTLNGDAIVWPRVFNQVIPISLCNERCRPGYQKRRREGEKFCCYDCAPCPEGKISNQTDMNECFRCPEDQYPNKGRNSCIPRLIQFLSYEEPLGISLASAALSFVLITALVLSIFLKHNDTPLVRANNRGLSYMLLVSLLLCFLSPLLFLRQPGQVTCLLRQPAFAIIFSVAVSCVLAKTALVSLAFRATKPGSRLKNWVGKTLAHCITLTCSSVQAGLCAMWLASAPPFPDLDSDSVTEAIVLQCNEGSVPLFFCVLSYMGLLALASFTVAFLARRLPDSFNEAKFITFSMLVFCSVWVSFVPTYLSTRGKDTVAVEIFSILSSAAGLLGCIFAPKCYIILLRPEMNCRDQLMRKN</sequence>
<feature type="signal peptide" evidence="13">
    <location>
        <begin position="1"/>
        <end position="18"/>
    </location>
</feature>
<dbReference type="PANTHER" id="PTHR24061">
    <property type="entry name" value="CALCIUM-SENSING RECEPTOR-RELATED"/>
    <property type="match status" value="1"/>
</dbReference>
<keyword evidence="9" id="KW-0675">Receptor</keyword>
<evidence type="ECO:0000256" key="12">
    <source>
        <dbReference type="SAM" id="Phobius"/>
    </source>
</evidence>
<feature type="transmembrane region" description="Helical" evidence="12">
    <location>
        <begin position="673"/>
        <end position="699"/>
    </location>
</feature>
<dbReference type="InterPro" id="IPR011500">
    <property type="entry name" value="GPCR_3_9-Cys_dom"/>
</dbReference>
<evidence type="ECO:0000256" key="13">
    <source>
        <dbReference type="SAM" id="SignalP"/>
    </source>
</evidence>
<dbReference type="Pfam" id="PF01094">
    <property type="entry name" value="ANF_receptor"/>
    <property type="match status" value="1"/>
</dbReference>
<accession>A0A8D2J4P6</accession>
<dbReference type="GO" id="GO:0004930">
    <property type="term" value="F:G protein-coupled receptor activity"/>
    <property type="evidence" value="ECO:0007669"/>
    <property type="project" value="UniProtKB-KW"/>
</dbReference>
<keyword evidence="11" id="KW-0807">Transducer</keyword>
<evidence type="ECO:0000256" key="9">
    <source>
        <dbReference type="ARBA" id="ARBA00023170"/>
    </source>
</evidence>
<keyword evidence="6 12" id="KW-1133">Transmembrane helix</keyword>
<dbReference type="AlphaFoldDB" id="A0A8D2J4P6"/>
<feature type="transmembrane region" description="Helical" evidence="12">
    <location>
        <begin position="638"/>
        <end position="661"/>
    </location>
</feature>
<reference evidence="15" key="1">
    <citation type="submission" date="2025-08" db="UniProtKB">
        <authorList>
            <consortium name="Ensembl"/>
        </authorList>
    </citation>
    <scope>IDENTIFICATION</scope>
</reference>
<dbReference type="InterPro" id="IPR017978">
    <property type="entry name" value="GPCR_3_C"/>
</dbReference>
<evidence type="ECO:0000256" key="6">
    <source>
        <dbReference type="ARBA" id="ARBA00022989"/>
    </source>
</evidence>
<dbReference type="Proteomes" id="UP000694545">
    <property type="component" value="Unplaced"/>
</dbReference>
<evidence type="ECO:0000313" key="16">
    <source>
        <dbReference type="Proteomes" id="UP000694545"/>
    </source>
</evidence>
<dbReference type="InterPro" id="IPR017979">
    <property type="entry name" value="GPCR_3_CS"/>
</dbReference>
<dbReference type="FunFam" id="2.10.50.30:FF:000002">
    <property type="entry name" value="Vomeronasal 2 receptor, h1"/>
    <property type="match status" value="1"/>
</dbReference>
<evidence type="ECO:0000256" key="4">
    <source>
        <dbReference type="ARBA" id="ARBA00022692"/>
    </source>
</evidence>
<reference evidence="15" key="2">
    <citation type="submission" date="2025-09" db="UniProtKB">
        <authorList>
            <consortium name="Ensembl"/>
        </authorList>
    </citation>
    <scope>IDENTIFICATION</scope>
</reference>
<keyword evidence="10" id="KW-0325">Glycoprotein</keyword>
<organism evidence="15 16">
    <name type="scientific">Varanus komodoensis</name>
    <name type="common">Komodo dragon</name>
    <dbReference type="NCBI Taxonomy" id="61221"/>
    <lineage>
        <taxon>Eukaryota</taxon>
        <taxon>Metazoa</taxon>
        <taxon>Chordata</taxon>
        <taxon>Craniata</taxon>
        <taxon>Vertebrata</taxon>
        <taxon>Euteleostomi</taxon>
        <taxon>Lepidosauria</taxon>
        <taxon>Squamata</taxon>
        <taxon>Bifurcata</taxon>
        <taxon>Unidentata</taxon>
        <taxon>Episquamata</taxon>
        <taxon>Toxicofera</taxon>
        <taxon>Anguimorpha</taxon>
        <taxon>Paleoanguimorpha</taxon>
        <taxon>Varanoidea</taxon>
        <taxon>Varanidae</taxon>
        <taxon>Varanus</taxon>
    </lineage>
</organism>
<evidence type="ECO:0000256" key="7">
    <source>
        <dbReference type="ARBA" id="ARBA00023040"/>
    </source>
</evidence>
<dbReference type="InterPro" id="IPR001828">
    <property type="entry name" value="ANF_lig-bd_rcpt"/>
</dbReference>
<name>A0A8D2J4P6_VARKO</name>
<dbReference type="GO" id="GO:0005886">
    <property type="term" value="C:plasma membrane"/>
    <property type="evidence" value="ECO:0007669"/>
    <property type="project" value="UniProtKB-SubCell"/>
</dbReference>
<keyword evidence="3" id="KW-1003">Cell membrane</keyword>
<dbReference type="FunFam" id="3.40.50.2300:FF:000024">
    <property type="entry name" value="Vomeronasal 2, receptor 73"/>
    <property type="match status" value="1"/>
</dbReference>
<keyword evidence="5 13" id="KW-0732">Signal</keyword>
<dbReference type="CDD" id="cd15283">
    <property type="entry name" value="7tmC_V2R_pheromone"/>
    <property type="match status" value="1"/>
</dbReference>
<dbReference type="PROSITE" id="PS00981">
    <property type="entry name" value="G_PROTEIN_RECEP_F3_3"/>
    <property type="match status" value="1"/>
</dbReference>
<keyword evidence="8 12" id="KW-0472">Membrane</keyword>
<dbReference type="PROSITE" id="PS50259">
    <property type="entry name" value="G_PROTEIN_RECEP_F3_4"/>
    <property type="match status" value="1"/>
</dbReference>
<dbReference type="InterPro" id="IPR028082">
    <property type="entry name" value="Peripla_BP_I"/>
</dbReference>
<feature type="transmembrane region" description="Helical" evidence="12">
    <location>
        <begin position="793"/>
        <end position="816"/>
    </location>
</feature>
<keyword evidence="4 12" id="KW-0812">Transmembrane</keyword>
<dbReference type="Ensembl" id="ENSVKKT00000006640.1">
    <property type="protein sequence ID" value="ENSVKKP00000006469.1"/>
    <property type="gene ID" value="ENSVKKG00000004624.1"/>
</dbReference>
<dbReference type="Gene3D" id="3.40.50.2300">
    <property type="match status" value="2"/>
</dbReference>
<keyword evidence="16" id="KW-1185">Reference proteome</keyword>
<evidence type="ECO:0000256" key="3">
    <source>
        <dbReference type="ARBA" id="ARBA00022475"/>
    </source>
</evidence>
<dbReference type="InterPro" id="IPR004073">
    <property type="entry name" value="GPCR_3_vmron_rcpt_2"/>
</dbReference>
<dbReference type="InterPro" id="IPR038550">
    <property type="entry name" value="GPCR_3_9-Cys_sf"/>
</dbReference>
<evidence type="ECO:0000259" key="14">
    <source>
        <dbReference type="PROSITE" id="PS50259"/>
    </source>
</evidence>
<feature type="chain" id="PRO_5034530556" description="G-protein coupled receptors family 3 profile domain-containing protein" evidence="13">
    <location>
        <begin position="19"/>
        <end position="831"/>
    </location>
</feature>
<comment type="subcellular location">
    <subcellularLocation>
        <location evidence="1">Cell membrane</location>
        <topology evidence="1">Multi-pass membrane protein</topology>
    </subcellularLocation>
</comment>
<dbReference type="InterPro" id="IPR000068">
    <property type="entry name" value="GPCR_3_Ca_sens_rcpt-rel"/>
</dbReference>
<evidence type="ECO:0000313" key="15">
    <source>
        <dbReference type="Ensembl" id="ENSVKKP00000006469.1"/>
    </source>
</evidence>
<evidence type="ECO:0000256" key="2">
    <source>
        <dbReference type="ARBA" id="ARBA00007242"/>
    </source>
</evidence>
<feature type="transmembrane region" description="Helical" evidence="12">
    <location>
        <begin position="725"/>
        <end position="749"/>
    </location>
</feature>
<dbReference type="Pfam" id="PF00003">
    <property type="entry name" value="7tm_3"/>
    <property type="match status" value="1"/>
</dbReference>
<evidence type="ECO:0000256" key="10">
    <source>
        <dbReference type="ARBA" id="ARBA00023180"/>
    </source>
</evidence>
<evidence type="ECO:0000256" key="5">
    <source>
        <dbReference type="ARBA" id="ARBA00022729"/>
    </source>
</evidence>
<dbReference type="PRINTS" id="PR00248">
    <property type="entry name" value="GPCRMGR"/>
</dbReference>
<dbReference type="PANTHER" id="PTHR24061:SF599">
    <property type="entry name" value="G-PROTEIN COUPLED RECEPTORS FAMILY 3 PROFILE DOMAIN-CONTAINING PROTEIN"/>
    <property type="match status" value="1"/>
</dbReference>
<dbReference type="InterPro" id="IPR000337">
    <property type="entry name" value="GPCR_3"/>
</dbReference>